<evidence type="ECO:0000313" key="2">
    <source>
        <dbReference type="Proteomes" id="UP000032266"/>
    </source>
</evidence>
<organism evidence="1 2">
    <name type="scientific">Gynuella sunshinyii YC6258</name>
    <dbReference type="NCBI Taxonomy" id="1445510"/>
    <lineage>
        <taxon>Bacteria</taxon>
        <taxon>Pseudomonadati</taxon>
        <taxon>Pseudomonadota</taxon>
        <taxon>Gammaproteobacteria</taxon>
        <taxon>Oceanospirillales</taxon>
        <taxon>Saccharospirillaceae</taxon>
        <taxon>Gynuella</taxon>
    </lineage>
</organism>
<dbReference type="HOGENOM" id="CLU_100939_1_3_6"/>
<dbReference type="EMBL" id="CP007142">
    <property type="protein sequence ID" value="AJQ95261.1"/>
    <property type="molecule type" value="Genomic_DNA"/>
</dbReference>
<dbReference type="Proteomes" id="UP000032266">
    <property type="component" value="Chromosome"/>
</dbReference>
<evidence type="ECO:0008006" key="3">
    <source>
        <dbReference type="Google" id="ProtNLM"/>
    </source>
</evidence>
<dbReference type="Pfam" id="PF04314">
    <property type="entry name" value="PCuAC"/>
    <property type="match status" value="1"/>
</dbReference>
<dbReference type="InterPro" id="IPR007410">
    <property type="entry name" value="LpqE-like"/>
</dbReference>
<gene>
    <name evidence="1" type="ORF">YC6258_03225</name>
</gene>
<dbReference type="STRING" id="1445510.YC6258_03225"/>
<dbReference type="InterPro" id="IPR036182">
    <property type="entry name" value="PCuAC_sf"/>
</dbReference>
<keyword evidence="2" id="KW-1185">Reference proteome</keyword>
<dbReference type="InterPro" id="IPR058248">
    <property type="entry name" value="Lxx211020-like"/>
</dbReference>
<evidence type="ECO:0000313" key="1">
    <source>
        <dbReference type="EMBL" id="AJQ95261.1"/>
    </source>
</evidence>
<name>A0A0C5VLW2_9GAMM</name>
<dbReference type="Gene3D" id="2.60.40.1890">
    <property type="entry name" value="PCu(A)C copper chaperone"/>
    <property type="match status" value="1"/>
</dbReference>
<reference evidence="1 2" key="1">
    <citation type="submission" date="2014-01" db="EMBL/GenBank/DDBJ databases">
        <title>Full genme sequencing of cellulolytic bacterium Gynuella sunshinyii YC6258T gen. nov., sp. nov.</title>
        <authorList>
            <person name="Khan H."/>
            <person name="Chung E.J."/>
            <person name="Chung Y.R."/>
        </authorList>
    </citation>
    <scope>NUCLEOTIDE SEQUENCE [LARGE SCALE GENOMIC DNA]</scope>
    <source>
        <strain evidence="1 2">YC6258</strain>
    </source>
</reference>
<dbReference type="PANTHER" id="PTHR36302:SF1">
    <property type="entry name" value="COPPER CHAPERONE PCU(A)C"/>
    <property type="match status" value="1"/>
</dbReference>
<dbReference type="SUPFAM" id="SSF110087">
    <property type="entry name" value="DR1885-like metal-binding protein"/>
    <property type="match status" value="1"/>
</dbReference>
<dbReference type="AlphaFoldDB" id="A0A0C5VLW2"/>
<dbReference type="KEGG" id="gsn:YC6258_03225"/>
<proteinExistence type="predicted"/>
<sequence>MVVGFAVAGGNLSLIDAWVREVPPVMQNSAIFFTVKNDSDEDRIIVSASTEVASLTQVHEHKMVDGLMKMREVKAGVKIPAHSSVMFKPGGYHVMLIKLSKPLPVGTEVELTLTFDDGSTLVQNVRVRPDSQLHTNDSN</sequence>
<protein>
    <recommendedName>
        <fullName evidence="3">Copper chaperone PCu(A)C</fullName>
    </recommendedName>
</protein>
<accession>A0A0C5VLW2</accession>
<dbReference type="PANTHER" id="PTHR36302">
    <property type="entry name" value="BLR7088 PROTEIN"/>
    <property type="match status" value="1"/>
</dbReference>